<accession>R9GWV7</accession>
<evidence type="ECO:0000313" key="1">
    <source>
        <dbReference type="EMBL" id="EOR96292.1"/>
    </source>
</evidence>
<dbReference type="Proteomes" id="UP000014174">
    <property type="component" value="Unassembled WGS sequence"/>
</dbReference>
<reference evidence="1 2" key="1">
    <citation type="journal article" date="2013" name="Genome Announc.">
        <title>Draft Genome Sequence of Arcticibacter svalbardensis Strain MN12-7T, a Member of the Family Sphingobacteriaceae Isolated from an Arctic Soil Sample.</title>
        <authorList>
            <person name="Shivaji S."/>
            <person name="Ara S."/>
            <person name="Prasad S."/>
            <person name="Manasa B.P."/>
            <person name="Begum Z."/>
            <person name="Singh A."/>
            <person name="Kumar Pinnaka A."/>
        </authorList>
    </citation>
    <scope>NUCLEOTIDE SEQUENCE [LARGE SCALE GENOMIC DNA]</scope>
    <source>
        <strain evidence="1 2">MN12-7</strain>
    </source>
</reference>
<name>R9GWV7_9SPHI</name>
<gene>
    <name evidence="1" type="ORF">ADIARSV_0527</name>
</gene>
<keyword evidence="2" id="KW-1185">Reference proteome</keyword>
<evidence type="ECO:0000313" key="2">
    <source>
        <dbReference type="Proteomes" id="UP000014174"/>
    </source>
</evidence>
<dbReference type="EMBL" id="AQPN01000020">
    <property type="protein sequence ID" value="EOR96292.1"/>
    <property type="molecule type" value="Genomic_DNA"/>
</dbReference>
<proteinExistence type="predicted"/>
<comment type="caution">
    <text evidence="1">The sequence shown here is derived from an EMBL/GenBank/DDBJ whole genome shotgun (WGS) entry which is preliminary data.</text>
</comment>
<organism evidence="1 2">
    <name type="scientific">Arcticibacter svalbardensis MN12-7</name>
    <dbReference type="NCBI Taxonomy" id="1150600"/>
    <lineage>
        <taxon>Bacteria</taxon>
        <taxon>Pseudomonadati</taxon>
        <taxon>Bacteroidota</taxon>
        <taxon>Sphingobacteriia</taxon>
        <taxon>Sphingobacteriales</taxon>
        <taxon>Sphingobacteriaceae</taxon>
        <taxon>Arcticibacter</taxon>
    </lineage>
</organism>
<protein>
    <submittedName>
        <fullName evidence="1">Uncharacterized protein</fullName>
    </submittedName>
</protein>
<dbReference type="AlphaFoldDB" id="R9GWV7"/>
<sequence length="44" mass="5160">MDFKNDKSRIKREFLSETEIIFEKIGPFKELSINNGTLNKEEGL</sequence>